<protein>
    <recommendedName>
        <fullName evidence="1">DUF6589 domain-containing protein</fullName>
    </recommendedName>
</protein>
<dbReference type="Proteomes" id="UP000005408">
    <property type="component" value="Unassembled WGS sequence"/>
</dbReference>
<dbReference type="InterPro" id="IPR046496">
    <property type="entry name" value="DUF6589"/>
</dbReference>
<reference evidence="2" key="1">
    <citation type="submission" date="2022-08" db="UniProtKB">
        <authorList>
            <consortium name="EnsemblMetazoa"/>
        </authorList>
    </citation>
    <scope>IDENTIFICATION</scope>
    <source>
        <strain evidence="2">05x7-T-G4-1.051#20</strain>
    </source>
</reference>
<feature type="domain" description="DUF6589" evidence="1">
    <location>
        <begin position="318"/>
        <end position="802"/>
    </location>
</feature>
<evidence type="ECO:0000313" key="3">
    <source>
        <dbReference type="Proteomes" id="UP000005408"/>
    </source>
</evidence>
<accession>A0A8W8IRB8</accession>
<sequence length="878" mass="101653">MCSDNICQFHYNVQRRQKRMPKTPPSTLKSTVAEQIEHSVEKLKHISLEEERKPKKSKQKLSFNTSEAATDTQVIDTPDHGYCRPKLVQSKEQDDKVTISEMMERFSVNVSQSICNSVEQVSRFGKSVLFTKETGELCKRNWFKDIAIEMSEKCPELFQVLFSAIGDKISMESKLATISTIYGMILHCHNVKACAVQRIFTALCIRYHADNKTTTVMVYIALLERLNKVHFTLSHETKRNLLKDFAEFSDFRIIEKVSEGKDGKINGDNLDIYVTTNDIRMDNKNRDYHFFASDFVFDRIKTENLDNTKSLKDIGNITWKDFVPTSDEDLVYKKSLQILLGRIISMYASKFEWMKSVLPQHIEHVQDDAMSQKSEVCWMPVLMKNETCYSDCIQIMKSYEKQILQWYTKGGRANDLDKLKIPVGGDQLTRVRLQGAKACQDGALTAADRLEHMEPIIVEMFHTLQDLLEKMYKRFYKTSSGRDKGTLYNLKLIIERSNVNGNVKSRFEAHEDFVLTVGNAYLLSFIMNKFGMETLDAEPQHPLLKNRNIKFMHNKYKEEVFHTIMGEIVEDLICTFPKLEPKVSLNVEIFNSQFTVNSTVGEGKMLKFELVINNQKVLFNVSLEDAQEGVNIELNMLNRRIPVRISINEKDRDDLQSYVFQFLQWYFVILTFKDAIKEGDSDRTNITLKFFIPIFFSHSILSKYLEECVDYILKTEVLLTEKLAMKVRYGSFVNLTGHKGENKAADLQKENEVLVLKELIRGLGSNKTEKAIDTITKAAPVIQDIVDNFDKMSNISHRNTHHRKRSSEGDIKCILKVIVPLKIWNYTEGRTLESFKKIKKSPFDFERCQFKEAINRKIQRLKRGISVPESSDEESDQE</sequence>
<dbReference type="AlphaFoldDB" id="A0A8W8IRB8"/>
<name>A0A8W8IRB8_MAGGI</name>
<dbReference type="EnsemblMetazoa" id="G15497.2">
    <property type="protein sequence ID" value="G15497.2:cds"/>
    <property type="gene ID" value="G15497"/>
</dbReference>
<evidence type="ECO:0000259" key="1">
    <source>
        <dbReference type="Pfam" id="PF20231"/>
    </source>
</evidence>
<evidence type="ECO:0000313" key="2">
    <source>
        <dbReference type="EnsemblMetazoa" id="G15497.2:cds"/>
    </source>
</evidence>
<organism evidence="2 3">
    <name type="scientific">Magallana gigas</name>
    <name type="common">Pacific oyster</name>
    <name type="synonym">Crassostrea gigas</name>
    <dbReference type="NCBI Taxonomy" id="29159"/>
    <lineage>
        <taxon>Eukaryota</taxon>
        <taxon>Metazoa</taxon>
        <taxon>Spiralia</taxon>
        <taxon>Lophotrochozoa</taxon>
        <taxon>Mollusca</taxon>
        <taxon>Bivalvia</taxon>
        <taxon>Autobranchia</taxon>
        <taxon>Pteriomorphia</taxon>
        <taxon>Ostreida</taxon>
        <taxon>Ostreoidea</taxon>
        <taxon>Ostreidae</taxon>
        <taxon>Magallana</taxon>
    </lineage>
</organism>
<dbReference type="Pfam" id="PF20231">
    <property type="entry name" value="DUF6589"/>
    <property type="match status" value="1"/>
</dbReference>
<proteinExistence type="predicted"/>
<keyword evidence="3" id="KW-1185">Reference proteome</keyword>